<accession>A0ABS1DGJ0</accession>
<protein>
    <recommendedName>
        <fullName evidence="3">PAS domain-containing protein</fullName>
    </recommendedName>
</protein>
<evidence type="ECO:0000313" key="2">
    <source>
        <dbReference type="Proteomes" id="UP001296873"/>
    </source>
</evidence>
<dbReference type="EMBL" id="NRRL01000046">
    <property type="protein sequence ID" value="MBK1669344.1"/>
    <property type="molecule type" value="Genomic_DNA"/>
</dbReference>
<name>A0ABS1DGJ0_9PROT</name>
<proteinExistence type="predicted"/>
<evidence type="ECO:0008006" key="3">
    <source>
        <dbReference type="Google" id="ProtNLM"/>
    </source>
</evidence>
<gene>
    <name evidence="1" type="ORF">CKO28_15000</name>
</gene>
<comment type="caution">
    <text evidence="1">The sequence shown here is derived from an EMBL/GenBank/DDBJ whole genome shotgun (WGS) entry which is preliminary data.</text>
</comment>
<reference evidence="1 2" key="1">
    <citation type="journal article" date="2020" name="Microorganisms">
        <title>Osmotic Adaptation and Compatible Solute Biosynthesis of Phototrophic Bacteria as Revealed from Genome Analyses.</title>
        <authorList>
            <person name="Imhoff J.F."/>
            <person name="Rahn T."/>
            <person name="Kunzel S."/>
            <person name="Keller A."/>
            <person name="Neulinger S.C."/>
        </authorList>
    </citation>
    <scope>NUCLEOTIDE SEQUENCE [LARGE SCALE GENOMIC DNA]</scope>
    <source>
        <strain evidence="1 2">DSM 9895</strain>
    </source>
</reference>
<dbReference type="RefSeq" id="WP_200341677.1">
    <property type="nucleotide sequence ID" value="NZ_NRRL01000046.1"/>
</dbReference>
<sequence length="157" mass="16682">MPSTALSAGARPALKAVDGTPGYRTLLDYWRGLARHGRAAVARLDAELIAAHWPYAMLIRVPRSGVVEITQVFAPQPAAGAGGDGPTGEHPFARDQASQISSWVLQIAQGAAGSRQPSRHSETFQQAGRARRIIADLLPCQADGDSAEHLLLQLRDG</sequence>
<evidence type="ECO:0000313" key="1">
    <source>
        <dbReference type="EMBL" id="MBK1669344.1"/>
    </source>
</evidence>
<keyword evidence="2" id="KW-1185">Reference proteome</keyword>
<dbReference type="Proteomes" id="UP001296873">
    <property type="component" value="Unassembled WGS sequence"/>
</dbReference>
<organism evidence="1 2">
    <name type="scientific">Rhodovibrio sodomensis</name>
    <dbReference type="NCBI Taxonomy" id="1088"/>
    <lineage>
        <taxon>Bacteria</taxon>
        <taxon>Pseudomonadati</taxon>
        <taxon>Pseudomonadota</taxon>
        <taxon>Alphaproteobacteria</taxon>
        <taxon>Rhodospirillales</taxon>
        <taxon>Rhodovibrionaceae</taxon>
        <taxon>Rhodovibrio</taxon>
    </lineage>
</organism>